<evidence type="ECO:0000313" key="1">
    <source>
        <dbReference type="EMBL" id="PNL62266.1"/>
    </source>
</evidence>
<evidence type="ECO:0000313" key="2">
    <source>
        <dbReference type="Proteomes" id="UP000192511"/>
    </source>
</evidence>
<dbReference type="Proteomes" id="UP000192511">
    <property type="component" value="Unassembled WGS sequence"/>
</dbReference>
<dbReference type="Pfam" id="PF09952">
    <property type="entry name" value="AbiEi_2"/>
    <property type="match status" value="1"/>
</dbReference>
<accession>A0AAX0WY65</accession>
<dbReference type="GeneID" id="98065366"/>
<protein>
    <recommendedName>
        <fullName evidence="3">Transcriptional regulator</fullName>
    </recommendedName>
</protein>
<sequence>MNTNQLILAIKNKLGLQCRFNKKTNELGISIQKNNEIIFKPELIANIDKSNIAAVINHMKHLGKNSLLMTQHANKTLAEQLQQANIQFIDYSGNAYINEPPIFIFVKGESSQKLSSYDELAFDLNSANIKIIFALLAIKSAINLTYREIAKMSDVALGSINKTFLMLQKYNYLIIKQNGARILTNKEELLNKWCIAYAEKLRPKLILGKFSTDLINELKEVKPSEFNFLWGSEIAASHLTRYLKPELITLYADNDLPQLQLKFRLKKNTHGNIELLKKFWVFDTEDSTVVPHILVYADLLNSLDERNRETASLIYEQYIKKEME</sequence>
<dbReference type="InterPro" id="IPR019238">
    <property type="entry name" value="AbiEi_2"/>
</dbReference>
<evidence type="ECO:0008006" key="3">
    <source>
        <dbReference type="Google" id="ProtNLM"/>
    </source>
</evidence>
<proteinExistence type="predicted"/>
<dbReference type="EMBL" id="NBTX02000004">
    <property type="protein sequence ID" value="PNL62266.1"/>
    <property type="molecule type" value="Genomic_DNA"/>
</dbReference>
<gene>
    <name evidence="1" type="ORF">A6J39_014155</name>
</gene>
<organism evidence="1 2">
    <name type="scientific">Legionella anisa</name>
    <dbReference type="NCBI Taxonomy" id="28082"/>
    <lineage>
        <taxon>Bacteria</taxon>
        <taxon>Pseudomonadati</taxon>
        <taxon>Pseudomonadota</taxon>
        <taxon>Gammaproteobacteria</taxon>
        <taxon>Legionellales</taxon>
        <taxon>Legionellaceae</taxon>
        <taxon>Legionella</taxon>
    </lineage>
</organism>
<comment type="caution">
    <text evidence="1">The sequence shown here is derived from an EMBL/GenBank/DDBJ whole genome shotgun (WGS) entry which is preliminary data.</text>
</comment>
<dbReference type="RefSeq" id="WP_019235708.1">
    <property type="nucleotide sequence ID" value="NZ_CAAAHR010000141.1"/>
</dbReference>
<dbReference type="AlphaFoldDB" id="A0AAX0WY65"/>
<keyword evidence="2" id="KW-1185">Reference proteome</keyword>
<reference evidence="1" key="1">
    <citation type="submission" date="2017-12" db="EMBL/GenBank/DDBJ databases">
        <title>FDA dAtabase for Regulatory Grade micrObial Sequences (FDA-ARGOS): Supporting development and validation of Infectious Disease Dx tests.</title>
        <authorList>
            <person name="Kerrigan L."/>
            <person name="Tallon L.J."/>
            <person name="Sadzewicz L."/>
            <person name="Sengamalay N."/>
            <person name="Ott S."/>
            <person name="Godinez A."/>
            <person name="Nagaraj S."/>
            <person name="Vavikolanu K."/>
            <person name="Vyas G."/>
            <person name="Nadendla S."/>
            <person name="Aluvathingal J."/>
            <person name="Sichtig H."/>
        </authorList>
    </citation>
    <scope>NUCLEOTIDE SEQUENCE [LARGE SCALE GENOMIC DNA]</scope>
    <source>
        <strain evidence="1">FDAARGOS_200</strain>
    </source>
</reference>
<name>A0AAX0WY65_9GAMM</name>